<dbReference type="PANTHER" id="PTHR15004:SF0">
    <property type="entry name" value="GLUTAMYL-TRNA(GLN) AMIDOTRANSFERASE SUBUNIT C, MITOCHONDRIAL"/>
    <property type="match status" value="1"/>
</dbReference>
<comment type="similarity">
    <text evidence="1">Belongs to the GatC family.</text>
</comment>
<dbReference type="EC" id="6.3.5.-" evidence="1"/>
<dbReference type="HAMAP" id="MF_00122">
    <property type="entry name" value="GatC"/>
    <property type="match status" value="1"/>
</dbReference>
<dbReference type="PANTHER" id="PTHR15004">
    <property type="entry name" value="GLUTAMYL-TRNA(GLN) AMIDOTRANSFERASE SUBUNIT C, MITOCHONDRIAL"/>
    <property type="match status" value="1"/>
</dbReference>
<dbReference type="RefSeq" id="WP_236098560.1">
    <property type="nucleotide sequence ID" value="NZ_JAKGUD010000002.1"/>
</dbReference>
<comment type="subunit">
    <text evidence="1">Heterotrimer of A, B and C subunits.</text>
</comment>
<sequence length="97" mass="11038">MKITPEDVRKVGLLARLEVGEDEVGPLTEHFNTILDYFGKMEELDLSDVDPFTIEDAEPLKLRKDEPVRWENRDAILDQSPSREGDFIKVPRIGGDA</sequence>
<dbReference type="Proteomes" id="UP001200430">
    <property type="component" value="Unassembled WGS sequence"/>
</dbReference>
<dbReference type="InterPro" id="IPR036113">
    <property type="entry name" value="Asp/Glu-ADT_sf_sub_c"/>
</dbReference>
<proteinExistence type="inferred from homology"/>
<reference evidence="2 3" key="1">
    <citation type="submission" date="2022-01" db="EMBL/GenBank/DDBJ databases">
        <title>Dethiosulfovibrio faecalis sp. nov., a novel proteolytic, non-sulfur-reducing bacterium isolated from a marine aquaculture solid waste bioreactor.</title>
        <authorList>
            <person name="Grabowski S."/>
            <person name="Apolinario E."/>
            <person name="Schneider N."/>
            <person name="Marshall C.W."/>
            <person name="Sowers K.R."/>
        </authorList>
    </citation>
    <scope>NUCLEOTIDE SEQUENCE [LARGE SCALE GENOMIC DNA]</scope>
    <source>
        <strain evidence="2 3">DSM 12537</strain>
    </source>
</reference>
<comment type="function">
    <text evidence="1">Allows the formation of correctly charged Asn-tRNA(Asn) or Gln-tRNA(Gln) through the transamidation of misacylated Asp-tRNA(Asn) or Glu-tRNA(Gln) in organisms which lack either or both of asparaginyl-tRNA or glutaminyl-tRNA synthetases. The reaction takes place in the presence of glutamine and ATP through an activated phospho-Asp-tRNA(Asn) or phospho-Glu-tRNA(Gln).</text>
</comment>
<evidence type="ECO:0000256" key="1">
    <source>
        <dbReference type="HAMAP-Rule" id="MF_00122"/>
    </source>
</evidence>
<dbReference type="InterPro" id="IPR003837">
    <property type="entry name" value="GatC"/>
</dbReference>
<dbReference type="Pfam" id="PF02686">
    <property type="entry name" value="GatC"/>
    <property type="match status" value="1"/>
</dbReference>
<keyword evidence="1" id="KW-0547">Nucleotide-binding</keyword>
<evidence type="ECO:0000313" key="2">
    <source>
        <dbReference type="EMBL" id="MCF4141813.1"/>
    </source>
</evidence>
<keyword evidence="3" id="KW-1185">Reference proteome</keyword>
<comment type="caution">
    <text evidence="2">The sequence shown here is derived from an EMBL/GenBank/DDBJ whole genome shotgun (WGS) entry which is preliminary data.</text>
</comment>
<evidence type="ECO:0000313" key="3">
    <source>
        <dbReference type="Proteomes" id="UP001200430"/>
    </source>
</evidence>
<keyword evidence="1" id="KW-0436">Ligase</keyword>
<accession>A0ABS9EPS0</accession>
<keyword evidence="1" id="KW-0067">ATP-binding</keyword>
<keyword evidence="1" id="KW-0648">Protein biosynthesis</keyword>
<dbReference type="EMBL" id="JAKGUD010000002">
    <property type="protein sequence ID" value="MCF4141813.1"/>
    <property type="molecule type" value="Genomic_DNA"/>
</dbReference>
<comment type="catalytic activity">
    <reaction evidence="1">
        <text>L-glutamyl-tRNA(Gln) + L-glutamine + ATP + H2O = L-glutaminyl-tRNA(Gln) + L-glutamate + ADP + phosphate + H(+)</text>
        <dbReference type="Rhea" id="RHEA:17521"/>
        <dbReference type="Rhea" id="RHEA-COMP:9681"/>
        <dbReference type="Rhea" id="RHEA-COMP:9684"/>
        <dbReference type="ChEBI" id="CHEBI:15377"/>
        <dbReference type="ChEBI" id="CHEBI:15378"/>
        <dbReference type="ChEBI" id="CHEBI:29985"/>
        <dbReference type="ChEBI" id="CHEBI:30616"/>
        <dbReference type="ChEBI" id="CHEBI:43474"/>
        <dbReference type="ChEBI" id="CHEBI:58359"/>
        <dbReference type="ChEBI" id="CHEBI:78520"/>
        <dbReference type="ChEBI" id="CHEBI:78521"/>
        <dbReference type="ChEBI" id="CHEBI:456216"/>
    </reaction>
</comment>
<dbReference type="NCBIfam" id="TIGR00135">
    <property type="entry name" value="gatC"/>
    <property type="match status" value="1"/>
</dbReference>
<comment type="catalytic activity">
    <reaction evidence="1">
        <text>L-aspartyl-tRNA(Asn) + L-glutamine + ATP + H2O = L-asparaginyl-tRNA(Asn) + L-glutamate + ADP + phosphate + 2 H(+)</text>
        <dbReference type="Rhea" id="RHEA:14513"/>
        <dbReference type="Rhea" id="RHEA-COMP:9674"/>
        <dbReference type="Rhea" id="RHEA-COMP:9677"/>
        <dbReference type="ChEBI" id="CHEBI:15377"/>
        <dbReference type="ChEBI" id="CHEBI:15378"/>
        <dbReference type="ChEBI" id="CHEBI:29985"/>
        <dbReference type="ChEBI" id="CHEBI:30616"/>
        <dbReference type="ChEBI" id="CHEBI:43474"/>
        <dbReference type="ChEBI" id="CHEBI:58359"/>
        <dbReference type="ChEBI" id="CHEBI:78515"/>
        <dbReference type="ChEBI" id="CHEBI:78516"/>
        <dbReference type="ChEBI" id="CHEBI:456216"/>
    </reaction>
</comment>
<gene>
    <name evidence="1 2" type="primary">gatC</name>
    <name evidence="2" type="ORF">L2W38_03135</name>
</gene>
<protein>
    <recommendedName>
        <fullName evidence="1">Aspartyl/glutamyl-tRNA(Asn/Gln) amidotransferase subunit C</fullName>
        <shortName evidence="1">Asp/Glu-ADT subunit C</shortName>
        <ecNumber evidence="1">6.3.5.-</ecNumber>
    </recommendedName>
</protein>
<dbReference type="Gene3D" id="1.10.20.60">
    <property type="entry name" value="Glu-tRNAGln amidotransferase C subunit, N-terminal domain"/>
    <property type="match status" value="1"/>
</dbReference>
<organism evidence="2 3">
    <name type="scientific">Dethiosulfovibrio marinus</name>
    <dbReference type="NCBI Taxonomy" id="133532"/>
    <lineage>
        <taxon>Bacteria</taxon>
        <taxon>Thermotogati</taxon>
        <taxon>Synergistota</taxon>
        <taxon>Synergistia</taxon>
        <taxon>Synergistales</taxon>
        <taxon>Dethiosulfovibrionaceae</taxon>
        <taxon>Dethiosulfovibrio</taxon>
    </lineage>
</organism>
<dbReference type="SUPFAM" id="SSF141000">
    <property type="entry name" value="Glu-tRNAGln amidotransferase C subunit"/>
    <property type="match status" value="1"/>
</dbReference>
<name>A0ABS9EPS0_9BACT</name>